<feature type="non-terminal residue" evidence="1">
    <location>
        <position position="76"/>
    </location>
</feature>
<accession>A0AA38CVM2</accession>
<comment type="caution">
    <text evidence="1">The sequence shown here is derived from an EMBL/GenBank/DDBJ whole genome shotgun (WGS) entry which is preliminary data.</text>
</comment>
<sequence length="76" mass="8854">SRIHSSVCPLHPTPPSSCPEPQMLAWLHQMLQQMNYYSMFWIVDSQKLCCTGRLFNYVASVQYGMHPEIRVLQGRE</sequence>
<dbReference type="Proteomes" id="UP000824469">
    <property type="component" value="Unassembled WGS sequence"/>
</dbReference>
<reference evidence="1 2" key="1">
    <citation type="journal article" date="2021" name="Nat. Plants">
        <title>The Taxus genome provides insights into paclitaxel biosynthesis.</title>
        <authorList>
            <person name="Xiong X."/>
            <person name="Gou J."/>
            <person name="Liao Q."/>
            <person name="Li Y."/>
            <person name="Zhou Q."/>
            <person name="Bi G."/>
            <person name="Li C."/>
            <person name="Du R."/>
            <person name="Wang X."/>
            <person name="Sun T."/>
            <person name="Guo L."/>
            <person name="Liang H."/>
            <person name="Lu P."/>
            <person name="Wu Y."/>
            <person name="Zhang Z."/>
            <person name="Ro D.K."/>
            <person name="Shang Y."/>
            <person name="Huang S."/>
            <person name="Yan J."/>
        </authorList>
    </citation>
    <scope>NUCLEOTIDE SEQUENCE [LARGE SCALE GENOMIC DNA]</scope>
    <source>
        <strain evidence="1">Ta-2019</strain>
    </source>
</reference>
<dbReference type="EMBL" id="JAHRHJ020000008">
    <property type="protein sequence ID" value="KAH9304038.1"/>
    <property type="molecule type" value="Genomic_DNA"/>
</dbReference>
<proteinExistence type="predicted"/>
<evidence type="ECO:0000313" key="1">
    <source>
        <dbReference type="EMBL" id="KAH9304038.1"/>
    </source>
</evidence>
<keyword evidence="2" id="KW-1185">Reference proteome</keyword>
<dbReference type="AlphaFoldDB" id="A0AA38CVM2"/>
<evidence type="ECO:0000313" key="2">
    <source>
        <dbReference type="Proteomes" id="UP000824469"/>
    </source>
</evidence>
<protein>
    <submittedName>
        <fullName evidence="1">Uncharacterized protein</fullName>
    </submittedName>
</protein>
<feature type="non-terminal residue" evidence="1">
    <location>
        <position position="1"/>
    </location>
</feature>
<gene>
    <name evidence="1" type="ORF">KI387_008442</name>
</gene>
<name>A0AA38CVM2_TAXCH</name>
<organism evidence="1 2">
    <name type="scientific">Taxus chinensis</name>
    <name type="common">Chinese yew</name>
    <name type="synonym">Taxus wallichiana var. chinensis</name>
    <dbReference type="NCBI Taxonomy" id="29808"/>
    <lineage>
        <taxon>Eukaryota</taxon>
        <taxon>Viridiplantae</taxon>
        <taxon>Streptophyta</taxon>
        <taxon>Embryophyta</taxon>
        <taxon>Tracheophyta</taxon>
        <taxon>Spermatophyta</taxon>
        <taxon>Pinopsida</taxon>
        <taxon>Pinidae</taxon>
        <taxon>Conifers II</taxon>
        <taxon>Cupressales</taxon>
        <taxon>Taxaceae</taxon>
        <taxon>Taxus</taxon>
    </lineage>
</organism>